<dbReference type="Gene3D" id="2.60.40.10">
    <property type="entry name" value="Immunoglobulins"/>
    <property type="match status" value="1"/>
</dbReference>
<evidence type="ECO:0000259" key="1">
    <source>
        <dbReference type="PROSITE" id="PS50853"/>
    </source>
</evidence>
<reference evidence="3" key="1">
    <citation type="submission" date="2019-02" db="EMBL/GenBank/DDBJ databases">
        <authorList>
            <person name="Gruber-Vodicka R. H."/>
            <person name="Seah K. B. B."/>
        </authorList>
    </citation>
    <scope>NUCLEOTIDE SEQUENCE</scope>
    <source>
        <strain evidence="3">BECK_BY19</strain>
        <strain evidence="2">BECK_BY8</strain>
    </source>
</reference>
<organism evidence="3">
    <name type="scientific">Candidatus Kentrum sp. UNK</name>
    <dbReference type="NCBI Taxonomy" id="2126344"/>
    <lineage>
        <taxon>Bacteria</taxon>
        <taxon>Pseudomonadati</taxon>
        <taxon>Pseudomonadota</taxon>
        <taxon>Gammaproteobacteria</taxon>
        <taxon>Candidatus Kentrum</taxon>
    </lineage>
</organism>
<evidence type="ECO:0000313" key="3">
    <source>
        <dbReference type="EMBL" id="VFK68270.1"/>
    </source>
</evidence>
<accession>A0A451AQF9</accession>
<dbReference type="SUPFAM" id="SSF49265">
    <property type="entry name" value="Fibronectin type III"/>
    <property type="match status" value="1"/>
</dbReference>
<dbReference type="CDD" id="cd00063">
    <property type="entry name" value="FN3"/>
    <property type="match status" value="1"/>
</dbReference>
<sequence length="664" mass="73300">MPQVAISAIMAGTTISTVGGSLAFGFVWQKAVLGAVLSIASSTLFKPKKPGSRASNEISQRTTVIKDSVAPHRIIYGRCVVGGTLVFGHVTGQEPNKYLHLVIAVSGRRVNAIRELYLNDDKIPLSDEDSAGNVVSGKYAGHARIKRHLGHRDQSADTDLIAAAPDLWTSNHRLRGRAYFTLRLKRNPDIFPSGVPRIKVAMEGSLLYDPRDATQDPLNQDSWKYSTNAALANLDFLRFKNGFDCRDQQIDMPSFASDAAVCEEAVSLAEGSQPRYTCNGSFTLDAAPLDILDDLVSAYAGNCVYQMGKWVSHAGAAEAATFAIDPDDFRGPLSFRNKPGQSERYNAVRGTYVDPNDFWQATDFPAVTNDAYEVEDGNKRRYKDIELPFCIDEIEAQRNAKIDLEDHRQGISATLPLKLGPGFPLRVWQVGKVTFPILGWDEKQFRIRKWEMIRDDNGAIGVDCEIKEYAASIYDWNHGLATTRDPAPNTTLLDPASIGAVSGLALASGDEHLLLQSDGTVLPRIHLAWNTPTIGAVARYEIEYKKNQDSEWISAITARSEARNAWLSNVVSGEAYDVRIRAINSFGVKGQWTQSAEHVVIGKNAPPPDVREFLVYRMADGTRHYEWSMRELPADVRSGGGFAIRYFQGGTDDWSQMTPCISAY</sequence>
<dbReference type="Pfam" id="PF13550">
    <property type="entry name" value="Phage-tail_3"/>
    <property type="match status" value="1"/>
</dbReference>
<dbReference type="InterPro" id="IPR003961">
    <property type="entry name" value="FN3_dom"/>
</dbReference>
<dbReference type="Pfam" id="PF00041">
    <property type="entry name" value="fn3"/>
    <property type="match status" value="1"/>
</dbReference>
<dbReference type="InterPro" id="IPR036116">
    <property type="entry name" value="FN3_sf"/>
</dbReference>
<proteinExistence type="predicted"/>
<evidence type="ECO:0000313" key="2">
    <source>
        <dbReference type="EMBL" id="VFK58162.1"/>
    </source>
</evidence>
<dbReference type="EMBL" id="CAADGD010000001">
    <property type="protein sequence ID" value="VFK68270.1"/>
    <property type="molecule type" value="Genomic_DNA"/>
</dbReference>
<dbReference type="AlphaFoldDB" id="A0A451AQF9"/>
<dbReference type="PROSITE" id="PS50853">
    <property type="entry name" value="FN3"/>
    <property type="match status" value="1"/>
</dbReference>
<protein>
    <submittedName>
        <fullName evidence="3">Fibronectin type III domain-containing protein</fullName>
    </submittedName>
</protein>
<dbReference type="EMBL" id="CAADFZ010000002">
    <property type="protein sequence ID" value="VFK58162.1"/>
    <property type="molecule type" value="Genomic_DNA"/>
</dbReference>
<name>A0A451AQF9_9GAMM</name>
<dbReference type="InterPro" id="IPR013783">
    <property type="entry name" value="Ig-like_fold"/>
</dbReference>
<feature type="domain" description="Fibronectin type-III" evidence="1">
    <location>
        <begin position="509"/>
        <end position="608"/>
    </location>
</feature>
<dbReference type="InterPro" id="IPR032876">
    <property type="entry name" value="J_dom"/>
</dbReference>
<gene>
    <name evidence="2" type="ORF">BECKUNK1418G_GA0071005_100228</name>
    <name evidence="3" type="ORF">BECKUNK1418H_GA0071006_100128</name>
</gene>